<evidence type="ECO:0000313" key="2">
    <source>
        <dbReference type="Proteomes" id="UP000250235"/>
    </source>
</evidence>
<dbReference type="Proteomes" id="UP000250235">
    <property type="component" value="Unassembled WGS sequence"/>
</dbReference>
<sequence length="169" mass="19138">MWSSATSFCLVSMNPCATPFHLVARVRLSETDLFLFEDLNESADRHLAYFRTRYFLFPSPTPSKPLLFIEHYLLDLPSTSAIVWSKVGGAELGSLNPFDCYQLSDLSRLVGGERRNFSVREFLRQLIRDFLGSFELLDLSSQTVPAVFVETSEGADWRRLSLSSPGEIC</sequence>
<name>A0A2Z7B140_9LAMI</name>
<proteinExistence type="predicted"/>
<evidence type="ECO:0000313" key="1">
    <source>
        <dbReference type="EMBL" id="KZV27973.1"/>
    </source>
</evidence>
<dbReference type="AlphaFoldDB" id="A0A2Z7B140"/>
<dbReference type="EMBL" id="KV010211">
    <property type="protein sequence ID" value="KZV27973.1"/>
    <property type="molecule type" value="Genomic_DNA"/>
</dbReference>
<gene>
    <name evidence="1" type="ORF">F511_06448</name>
</gene>
<keyword evidence="2" id="KW-1185">Reference proteome</keyword>
<organism evidence="1 2">
    <name type="scientific">Dorcoceras hygrometricum</name>
    <dbReference type="NCBI Taxonomy" id="472368"/>
    <lineage>
        <taxon>Eukaryota</taxon>
        <taxon>Viridiplantae</taxon>
        <taxon>Streptophyta</taxon>
        <taxon>Embryophyta</taxon>
        <taxon>Tracheophyta</taxon>
        <taxon>Spermatophyta</taxon>
        <taxon>Magnoliopsida</taxon>
        <taxon>eudicotyledons</taxon>
        <taxon>Gunneridae</taxon>
        <taxon>Pentapetalae</taxon>
        <taxon>asterids</taxon>
        <taxon>lamiids</taxon>
        <taxon>Lamiales</taxon>
        <taxon>Gesneriaceae</taxon>
        <taxon>Didymocarpoideae</taxon>
        <taxon>Trichosporeae</taxon>
        <taxon>Loxocarpinae</taxon>
        <taxon>Dorcoceras</taxon>
    </lineage>
</organism>
<reference evidence="1 2" key="1">
    <citation type="journal article" date="2015" name="Proc. Natl. Acad. Sci. U.S.A.">
        <title>The resurrection genome of Boea hygrometrica: A blueprint for survival of dehydration.</title>
        <authorList>
            <person name="Xiao L."/>
            <person name="Yang G."/>
            <person name="Zhang L."/>
            <person name="Yang X."/>
            <person name="Zhao S."/>
            <person name="Ji Z."/>
            <person name="Zhou Q."/>
            <person name="Hu M."/>
            <person name="Wang Y."/>
            <person name="Chen M."/>
            <person name="Xu Y."/>
            <person name="Jin H."/>
            <person name="Xiao X."/>
            <person name="Hu G."/>
            <person name="Bao F."/>
            <person name="Hu Y."/>
            <person name="Wan P."/>
            <person name="Li L."/>
            <person name="Deng X."/>
            <person name="Kuang T."/>
            <person name="Xiang C."/>
            <person name="Zhu J.K."/>
            <person name="Oliver M.J."/>
            <person name="He Y."/>
        </authorList>
    </citation>
    <scope>NUCLEOTIDE SEQUENCE [LARGE SCALE GENOMIC DNA]</scope>
    <source>
        <strain evidence="2">cv. XS01</strain>
    </source>
</reference>
<protein>
    <submittedName>
        <fullName evidence="1">Uncharacterized protein</fullName>
    </submittedName>
</protein>
<accession>A0A2Z7B140</accession>